<dbReference type="PANTHER" id="PTHR47698:SF2">
    <property type="entry name" value="FATTY-ACID-BINDING PROTEIN 3, CHLOROPLASTIC"/>
    <property type="match status" value="1"/>
</dbReference>
<gene>
    <name evidence="1" type="ORF">COHA_003360</name>
</gene>
<dbReference type="Gene3D" id="3.50.70.10">
    <property type="match status" value="1"/>
</dbReference>
<organism evidence="1 2">
    <name type="scientific">Chlorella ohadii</name>
    <dbReference type="NCBI Taxonomy" id="2649997"/>
    <lineage>
        <taxon>Eukaryota</taxon>
        <taxon>Viridiplantae</taxon>
        <taxon>Chlorophyta</taxon>
        <taxon>core chlorophytes</taxon>
        <taxon>Trebouxiophyceae</taxon>
        <taxon>Chlorellales</taxon>
        <taxon>Chlorellaceae</taxon>
        <taxon>Chlorella clade</taxon>
        <taxon>Chlorella</taxon>
    </lineage>
</organism>
<dbReference type="EMBL" id="JADXDR010000044">
    <property type="protein sequence ID" value="KAI7843028.1"/>
    <property type="molecule type" value="Genomic_DNA"/>
</dbReference>
<keyword evidence="2" id="KW-1185">Reference proteome</keyword>
<reference evidence="1" key="1">
    <citation type="submission" date="2020-11" db="EMBL/GenBank/DDBJ databases">
        <title>Chlorella ohadii genome sequencing and assembly.</title>
        <authorList>
            <person name="Murik O."/>
            <person name="Treves H."/>
            <person name="Kedem I."/>
            <person name="Shotland Y."/>
            <person name="Kaplan A."/>
        </authorList>
    </citation>
    <scope>NUCLEOTIDE SEQUENCE</scope>
    <source>
        <strain evidence="1">1</strain>
    </source>
</reference>
<dbReference type="PANTHER" id="PTHR47698">
    <property type="entry name" value="FATTY-ACID-BINDING PROTEIN 3, CHLOROPLASTIC"/>
    <property type="match status" value="1"/>
</dbReference>
<dbReference type="InterPro" id="IPR016088">
    <property type="entry name" value="Chalcone_isomerase_3-sand"/>
</dbReference>
<dbReference type="SUPFAM" id="SSF54626">
    <property type="entry name" value="Chalcone isomerase"/>
    <property type="match status" value="1"/>
</dbReference>
<comment type="caution">
    <text evidence="1">The sequence shown here is derived from an EMBL/GenBank/DDBJ whole genome shotgun (WGS) entry which is preliminary data.</text>
</comment>
<sequence length="188" mass="20033">MATVTESSTGVSFPEQQTFWKNGMLTCVGVGPRIKKIGFVSIKAYAVCQYIDVKAAAAALAKPGCEAAAQALLQGGAFTQVLQMQLVRDVTGKQFSDTLDEVMRPLMKGNEADLDTFCAYLSAQPLSHGTQITFMRHADGSVDVALQPGLTIAGRRLGDTLWTLFLSHDGPTPEARKAWLAAVAKLGA</sequence>
<evidence type="ECO:0000313" key="1">
    <source>
        <dbReference type="EMBL" id="KAI7843028.1"/>
    </source>
</evidence>
<evidence type="ECO:0008006" key="3">
    <source>
        <dbReference type="Google" id="ProtNLM"/>
    </source>
</evidence>
<dbReference type="Proteomes" id="UP001205105">
    <property type="component" value="Unassembled WGS sequence"/>
</dbReference>
<dbReference type="AlphaFoldDB" id="A0AAD5DV89"/>
<protein>
    <recommendedName>
        <fullName evidence="3">Chalcone isomerase domain-containing protein</fullName>
    </recommendedName>
</protein>
<accession>A0AAD5DV89</accession>
<dbReference type="InterPro" id="IPR036298">
    <property type="entry name" value="Chalcone_isomerase_sf"/>
</dbReference>
<name>A0AAD5DV89_9CHLO</name>
<proteinExistence type="predicted"/>
<dbReference type="GO" id="GO:0016872">
    <property type="term" value="F:intramolecular lyase activity"/>
    <property type="evidence" value="ECO:0007669"/>
    <property type="project" value="InterPro"/>
</dbReference>
<evidence type="ECO:0000313" key="2">
    <source>
        <dbReference type="Proteomes" id="UP001205105"/>
    </source>
</evidence>